<dbReference type="Proteomes" id="UP000789525">
    <property type="component" value="Unassembled WGS sequence"/>
</dbReference>
<gene>
    <name evidence="1" type="ORF">ACOLOM_LOCUS13693</name>
</gene>
<keyword evidence="2" id="KW-1185">Reference proteome</keyword>
<dbReference type="EMBL" id="CAJVPT010063952">
    <property type="protein sequence ID" value="CAG8769560.1"/>
    <property type="molecule type" value="Genomic_DNA"/>
</dbReference>
<evidence type="ECO:0000313" key="2">
    <source>
        <dbReference type="Proteomes" id="UP000789525"/>
    </source>
</evidence>
<name>A0ACA9QYJ0_9GLOM</name>
<feature type="non-terminal residue" evidence="1">
    <location>
        <position position="205"/>
    </location>
</feature>
<comment type="caution">
    <text evidence="1">The sequence shown here is derived from an EMBL/GenBank/DDBJ whole genome shotgun (WGS) entry which is preliminary data.</text>
</comment>
<sequence>FGPPSPTHSSGSSGDEDDDIQVPRVHDGPRSPPVRSPSEFSRAFPPIDELNERDPAPAMPSIPTGAPGKTVTSPNGHPPNGIPWKAKAFPAVMNMEPRPASTPIPIKRLSAGSRPQTPGQYVGSPTQAYLPSQASPRTNGIHEPTSNVDLPLTNAITPQKLNSLLETRGLNILLLDVRSRDEFEKERINHDAIVCLEPLVLSRQG</sequence>
<feature type="non-terminal residue" evidence="1">
    <location>
        <position position="1"/>
    </location>
</feature>
<proteinExistence type="predicted"/>
<reference evidence="1" key="1">
    <citation type="submission" date="2021-06" db="EMBL/GenBank/DDBJ databases">
        <authorList>
            <person name="Kallberg Y."/>
            <person name="Tangrot J."/>
            <person name="Rosling A."/>
        </authorList>
    </citation>
    <scope>NUCLEOTIDE SEQUENCE</scope>
    <source>
        <strain evidence="1">CL356</strain>
    </source>
</reference>
<evidence type="ECO:0000313" key="1">
    <source>
        <dbReference type="EMBL" id="CAG8769560.1"/>
    </source>
</evidence>
<organism evidence="1 2">
    <name type="scientific">Acaulospora colombiana</name>
    <dbReference type="NCBI Taxonomy" id="27376"/>
    <lineage>
        <taxon>Eukaryota</taxon>
        <taxon>Fungi</taxon>
        <taxon>Fungi incertae sedis</taxon>
        <taxon>Mucoromycota</taxon>
        <taxon>Glomeromycotina</taxon>
        <taxon>Glomeromycetes</taxon>
        <taxon>Diversisporales</taxon>
        <taxon>Acaulosporaceae</taxon>
        <taxon>Acaulospora</taxon>
    </lineage>
</organism>
<protein>
    <submittedName>
        <fullName evidence="1">15325_t:CDS:1</fullName>
    </submittedName>
</protein>
<accession>A0ACA9QYJ0</accession>